<dbReference type="Gene3D" id="3.40.630.30">
    <property type="match status" value="1"/>
</dbReference>
<keyword evidence="2" id="KW-0808">Transferase</keyword>
<dbReference type="PROSITE" id="PS51186">
    <property type="entry name" value="GNAT"/>
    <property type="match status" value="1"/>
</dbReference>
<dbReference type="AlphaFoldDB" id="A0A5B7WVA2"/>
<gene>
    <name evidence="2" type="ORF">GcLGCM259_2259</name>
</gene>
<dbReference type="InterPro" id="IPR016181">
    <property type="entry name" value="Acyl_CoA_acyltransferase"/>
</dbReference>
<accession>A0A5B7WVA2</accession>
<feature type="domain" description="N-acetyltransferase" evidence="1">
    <location>
        <begin position="14"/>
        <end position="171"/>
    </location>
</feature>
<evidence type="ECO:0000313" key="2">
    <source>
        <dbReference type="EMBL" id="QCY47968.1"/>
    </source>
</evidence>
<protein>
    <submittedName>
        <fullName evidence="2">N-acetyltransferase</fullName>
    </submittedName>
</protein>
<evidence type="ECO:0000259" key="1">
    <source>
        <dbReference type="PROSITE" id="PS51186"/>
    </source>
</evidence>
<keyword evidence="3" id="KW-1185">Reference proteome</keyword>
<dbReference type="GO" id="GO:0016747">
    <property type="term" value="F:acyltransferase activity, transferring groups other than amino-acyl groups"/>
    <property type="evidence" value="ECO:0007669"/>
    <property type="project" value="InterPro"/>
</dbReference>
<evidence type="ECO:0000313" key="3">
    <source>
        <dbReference type="Proteomes" id="UP000307000"/>
    </source>
</evidence>
<dbReference type="Proteomes" id="UP000307000">
    <property type="component" value="Chromosome"/>
</dbReference>
<reference evidence="2 3" key="1">
    <citation type="submission" date="2018-12" db="EMBL/GenBank/DDBJ databases">
        <title>Complete Genome Sequence of Glutamicibacter creatinolyticus strain LGCM259,isolated from an abscess of a 12-year-old mare in Italy.</title>
        <authorList>
            <person name="Santos R.G."/>
            <person name="Silva A.L."/>
            <person name="Seyffert N."/>
            <person name="Castro T.L.P."/>
            <person name="Attili A.R."/>
            <person name="Rifici C."/>
            <person name="Mazzullo G."/>
            <person name="Brenig B."/>
            <person name="Venanzi F."/>
            <person name="Azevedo V."/>
        </authorList>
    </citation>
    <scope>NUCLEOTIDE SEQUENCE [LARGE SCALE GENOMIC DNA]</scope>
    <source>
        <strain evidence="2 3">LGCM 259</strain>
    </source>
</reference>
<name>A0A5B7WVA2_9MICC</name>
<dbReference type="RefSeq" id="WP_138926678.1">
    <property type="nucleotide sequence ID" value="NZ_CP034412.1"/>
</dbReference>
<dbReference type="EMBL" id="CP034412">
    <property type="protein sequence ID" value="QCY47968.1"/>
    <property type="molecule type" value="Genomic_DNA"/>
</dbReference>
<dbReference type="PANTHER" id="PTHR43610:SF1">
    <property type="entry name" value="N-ACETYLTRANSFERASE DOMAIN-CONTAINING PROTEIN"/>
    <property type="match status" value="1"/>
</dbReference>
<sequence length="201" mass="21972">MDLSSSPTLEFAQTRLEQLAPSHVNDLAAVVAEEGMQELWFTSIPAPTAVGSEIERRLELQDQGLMAPHAIIDARSGRAVGATTLMNIDAVNRRVEIGSTFLAPSAQGTGINPAAKFMLLSRAFEDLKCIAVEFRTHWHNQASRAAISRLGAKQDGVLRSHMFDPATQSLRDTVVFSILPHEWPAVRANLLARLRRHGLTG</sequence>
<proteinExistence type="predicted"/>
<dbReference type="Pfam" id="PF13302">
    <property type="entry name" value="Acetyltransf_3"/>
    <property type="match status" value="1"/>
</dbReference>
<dbReference type="InterPro" id="IPR000182">
    <property type="entry name" value="GNAT_dom"/>
</dbReference>
<dbReference type="SUPFAM" id="SSF55729">
    <property type="entry name" value="Acyl-CoA N-acyltransferases (Nat)"/>
    <property type="match status" value="1"/>
</dbReference>
<dbReference type="KEGG" id="gcr:GcLGCM259_2259"/>
<dbReference type="PANTHER" id="PTHR43610">
    <property type="entry name" value="BLL6696 PROTEIN"/>
    <property type="match status" value="1"/>
</dbReference>
<organism evidence="2 3">
    <name type="scientific">Glutamicibacter creatinolyticus</name>
    <dbReference type="NCBI Taxonomy" id="162496"/>
    <lineage>
        <taxon>Bacteria</taxon>
        <taxon>Bacillati</taxon>
        <taxon>Actinomycetota</taxon>
        <taxon>Actinomycetes</taxon>
        <taxon>Micrococcales</taxon>
        <taxon>Micrococcaceae</taxon>
        <taxon>Glutamicibacter</taxon>
    </lineage>
</organism>